<evidence type="ECO:0000313" key="2">
    <source>
        <dbReference type="EMBL" id="KAK3851093.1"/>
    </source>
</evidence>
<evidence type="ECO:0000256" key="1">
    <source>
        <dbReference type="SAM" id="MobiDB-lite"/>
    </source>
</evidence>
<dbReference type="EMBL" id="JAWQEG010008047">
    <property type="protein sequence ID" value="KAK3851093.1"/>
    <property type="molecule type" value="Genomic_DNA"/>
</dbReference>
<evidence type="ECO:0000313" key="3">
    <source>
        <dbReference type="Proteomes" id="UP001286313"/>
    </source>
</evidence>
<proteinExistence type="predicted"/>
<feature type="region of interest" description="Disordered" evidence="1">
    <location>
        <begin position="1"/>
        <end position="21"/>
    </location>
</feature>
<keyword evidence="3" id="KW-1185">Reference proteome</keyword>
<reference evidence="2" key="1">
    <citation type="submission" date="2023-10" db="EMBL/GenBank/DDBJ databases">
        <title>Genome assemblies of two species of porcelain crab, Petrolisthes cinctipes and Petrolisthes manimaculis (Anomura: Porcellanidae).</title>
        <authorList>
            <person name="Angst P."/>
        </authorList>
    </citation>
    <scope>NUCLEOTIDE SEQUENCE</scope>
    <source>
        <strain evidence="2">PB745_01</strain>
        <tissue evidence="2">Gill</tissue>
    </source>
</reference>
<name>A0AAE1BIQ6_PETCI</name>
<dbReference type="AlphaFoldDB" id="A0AAE1BIQ6"/>
<dbReference type="Proteomes" id="UP001286313">
    <property type="component" value="Unassembled WGS sequence"/>
</dbReference>
<organism evidence="2 3">
    <name type="scientific">Petrolisthes cinctipes</name>
    <name type="common">Flat porcelain crab</name>
    <dbReference type="NCBI Taxonomy" id="88211"/>
    <lineage>
        <taxon>Eukaryota</taxon>
        <taxon>Metazoa</taxon>
        <taxon>Ecdysozoa</taxon>
        <taxon>Arthropoda</taxon>
        <taxon>Crustacea</taxon>
        <taxon>Multicrustacea</taxon>
        <taxon>Malacostraca</taxon>
        <taxon>Eumalacostraca</taxon>
        <taxon>Eucarida</taxon>
        <taxon>Decapoda</taxon>
        <taxon>Pleocyemata</taxon>
        <taxon>Anomura</taxon>
        <taxon>Galatheoidea</taxon>
        <taxon>Porcellanidae</taxon>
        <taxon>Petrolisthes</taxon>
    </lineage>
</organism>
<protein>
    <submittedName>
        <fullName evidence="2">Uncharacterized protein</fullName>
    </submittedName>
</protein>
<feature type="compositionally biased region" description="Pro residues" evidence="1">
    <location>
        <begin position="74"/>
        <end position="88"/>
    </location>
</feature>
<accession>A0AAE1BIQ6</accession>
<sequence length="161" mass="18055">MRSVEQSATRREDDSSRKMAWREDGMATGRWQPFTVLFPCHPPVNPFLFTEFRIPSHTRMSRVKPKAEFYRNPSLPPSTLPLPSSPAHPYLPLPSPAHPYLPLPSSPARPYLPLPSSPARPHLPPPSPPLVLSHFQTYKQIGIEKDALRKGSSLPSSSSLF</sequence>
<feature type="region of interest" description="Disordered" evidence="1">
    <location>
        <begin position="64"/>
        <end position="88"/>
    </location>
</feature>
<comment type="caution">
    <text evidence="2">The sequence shown here is derived from an EMBL/GenBank/DDBJ whole genome shotgun (WGS) entry which is preliminary data.</text>
</comment>
<feature type="region of interest" description="Disordered" evidence="1">
    <location>
        <begin position="111"/>
        <end position="131"/>
    </location>
</feature>
<gene>
    <name evidence="2" type="ORF">Pcinc_042222</name>
</gene>
<feature type="compositionally biased region" description="Basic and acidic residues" evidence="1">
    <location>
        <begin position="8"/>
        <end position="21"/>
    </location>
</feature>
<feature type="compositionally biased region" description="Pro residues" evidence="1">
    <location>
        <begin position="111"/>
        <end position="129"/>
    </location>
</feature>